<proteinExistence type="inferred from homology"/>
<evidence type="ECO:0000313" key="7">
    <source>
        <dbReference type="EMBL" id="KAJ8553356.1"/>
    </source>
</evidence>
<dbReference type="GO" id="GO:0030170">
    <property type="term" value="F:pyridoxal phosphate binding"/>
    <property type="evidence" value="ECO:0007669"/>
    <property type="project" value="InterPro"/>
</dbReference>
<comment type="similarity">
    <text evidence="2">Belongs to the PPR family. P subfamily.</text>
</comment>
<sequence>MIKERSLCRKYYYGASSVPLLYDSDKPVIPIRKSHSCKGRKLYSVVVRVCKSLNWEVAKEITFNRSLKKYGSSHSINAYSMMIHTFALAGMDMELYTLLKQMIFDLLKAGVDLLKLTYLNNTTGSTLVADVLIKVFAANKLLDHSIVVVNQVKKMGLEPRQQKVDIKEAYKILKEMWEKHISPSAATYSVWVHGLCSVGCPDVSLKFIRKLRRSDFTHELLEEMINNHLAPDASIYERLIRASCHVGSADTSTKYWNMMLQEGYLPDTITCNFIVKQYCTDGRVIEVLHLIDKMVDQGIVPNLYTYNVVINQLCKDENTEEKERRVLEALHLIDEMLDQGVVPDLYTYNLVIHQLCKDISAKGMLKLEITPNITTYTILIGMLCDRRNVKIANRLSKVKKAYKLFRKMIREGMNPDSICYTSMIIGLCGIEDVNKACALFREMQKGKLLPTVVTYTSIIDTFSKLDQMDDSRKLLKMMLHSVAVKLGFSSELFTGSALVNMYFKTGLSSNAKKMFDEMSVRDEVCFSSVIVGFGQNSKPIDALSCFVEMRRSESSQRENVVILFEAMKNFGPSPNIDHIFLSRVCSELPVDSQVNKWGPSDLKYLVNAMKSFIPNAAMVHAWSFADDLFVPIDDEVVKISDVLLRPPNSKFNKHIRKREEMGSFGMLARRAVLTETPVMVQIQELVRGVKDCISLAQGVVYWQPPKQALEKVKEIIWEPSVSRYGADEGLPELREALIKKLGRENNLHKSSVMVTAGANQAFVNVVLTLCDAGDSVVMFAPYYFNAYMSFQMTGVANILVGPGDAKALHPDADWLESTLKNTVPTPKLVTVVNPGNPSGTYIPESLLKRISDICKEAGCWLVIDNTYEYFMYDDRKHVCIEADHIVNIFSFSKAYGMMGWRVGYIAYPSGVDGLAAQLLKVQDNIPICASIISQRLALYSMEMGPEWVTDQVKDLVKNRELLLEALSPLGEGAVKGGEGAIYLWAKLPDKYMDDFEVVHWLAKRHKIVLIPGSSSGCPGHVRISFGGLIEKDCRVAAERLRKGLEELVNSGMVSSE</sequence>
<protein>
    <recommendedName>
        <fullName evidence="6">Aminotransferase class I/classII large domain-containing protein</fullName>
    </recommendedName>
</protein>
<feature type="repeat" description="PPR" evidence="5">
    <location>
        <begin position="267"/>
        <end position="301"/>
    </location>
</feature>
<feature type="repeat" description="PPR" evidence="5">
    <location>
        <begin position="232"/>
        <end position="266"/>
    </location>
</feature>
<name>A0A9Q1RCJ8_9SOLA</name>
<dbReference type="EMBL" id="JAJAGQ010000009">
    <property type="protein sequence ID" value="KAJ8553356.1"/>
    <property type="molecule type" value="Genomic_DNA"/>
</dbReference>
<dbReference type="GO" id="GO:0003824">
    <property type="term" value="F:catalytic activity"/>
    <property type="evidence" value="ECO:0007669"/>
    <property type="project" value="InterPro"/>
</dbReference>
<dbReference type="PROSITE" id="PS51375">
    <property type="entry name" value="PPR"/>
    <property type="match status" value="3"/>
</dbReference>
<reference evidence="8" key="1">
    <citation type="journal article" date="2023" name="Proc. Natl. Acad. Sci. U.S.A.">
        <title>Genomic and structural basis for evolution of tropane alkaloid biosynthesis.</title>
        <authorList>
            <person name="Wanga Y.-J."/>
            <person name="Taina T."/>
            <person name="Yua J.-Y."/>
            <person name="Lia J."/>
            <person name="Xua B."/>
            <person name="Chenc J."/>
            <person name="D'Auriad J.C."/>
            <person name="Huanga J.-P."/>
            <person name="Huanga S.-X."/>
        </authorList>
    </citation>
    <scope>NUCLEOTIDE SEQUENCE [LARGE SCALE GENOMIC DNA]</scope>
    <source>
        <strain evidence="8">cv. KIB-2019</strain>
    </source>
</reference>
<organism evidence="7 8">
    <name type="scientific">Anisodus acutangulus</name>
    <dbReference type="NCBI Taxonomy" id="402998"/>
    <lineage>
        <taxon>Eukaryota</taxon>
        <taxon>Viridiplantae</taxon>
        <taxon>Streptophyta</taxon>
        <taxon>Embryophyta</taxon>
        <taxon>Tracheophyta</taxon>
        <taxon>Spermatophyta</taxon>
        <taxon>Magnoliopsida</taxon>
        <taxon>eudicotyledons</taxon>
        <taxon>Gunneridae</taxon>
        <taxon>Pentapetalae</taxon>
        <taxon>asterids</taxon>
        <taxon>lamiids</taxon>
        <taxon>Solanales</taxon>
        <taxon>Solanaceae</taxon>
        <taxon>Solanoideae</taxon>
        <taxon>Hyoscyameae</taxon>
        <taxon>Anisodus</taxon>
    </lineage>
</organism>
<evidence type="ECO:0000256" key="4">
    <source>
        <dbReference type="ARBA" id="ARBA00022898"/>
    </source>
</evidence>
<comment type="similarity">
    <text evidence="1">Belongs to the class-I pyridoxal-phosphate-dependent aminotransferase family.</text>
</comment>
<dbReference type="InterPro" id="IPR015424">
    <property type="entry name" value="PyrdxlP-dep_Trfase"/>
</dbReference>
<keyword evidence="3" id="KW-0677">Repeat</keyword>
<evidence type="ECO:0000256" key="2">
    <source>
        <dbReference type="ARBA" id="ARBA00007626"/>
    </source>
</evidence>
<evidence type="ECO:0000256" key="3">
    <source>
        <dbReference type="ARBA" id="ARBA00022737"/>
    </source>
</evidence>
<keyword evidence="8" id="KW-1185">Reference proteome</keyword>
<dbReference type="PANTHER" id="PTHR47447">
    <property type="entry name" value="OS03G0856100 PROTEIN"/>
    <property type="match status" value="1"/>
</dbReference>
<dbReference type="AlphaFoldDB" id="A0A9Q1RCJ8"/>
<dbReference type="Pfam" id="PF01535">
    <property type="entry name" value="PPR"/>
    <property type="match status" value="4"/>
</dbReference>
<feature type="domain" description="Aminotransferase class I/classII large" evidence="6">
    <location>
        <begin position="690"/>
        <end position="1040"/>
    </location>
</feature>
<dbReference type="InterPro" id="IPR004838">
    <property type="entry name" value="NHTrfase_class1_PyrdxlP-BS"/>
</dbReference>
<dbReference type="Gene3D" id="1.25.40.10">
    <property type="entry name" value="Tetratricopeptide repeat domain"/>
    <property type="match status" value="4"/>
</dbReference>
<accession>A0A9Q1RCJ8</accession>
<dbReference type="InterPro" id="IPR002885">
    <property type="entry name" value="PPR_rpt"/>
</dbReference>
<dbReference type="CDD" id="cd00609">
    <property type="entry name" value="AAT_like"/>
    <property type="match status" value="1"/>
</dbReference>
<feature type="repeat" description="PPR" evidence="5">
    <location>
        <begin position="416"/>
        <end position="450"/>
    </location>
</feature>
<evidence type="ECO:0000256" key="5">
    <source>
        <dbReference type="PROSITE-ProRule" id="PRU00708"/>
    </source>
</evidence>
<gene>
    <name evidence="7" type="ORF">K7X08_024034</name>
</gene>
<dbReference type="PROSITE" id="PS00105">
    <property type="entry name" value="AA_TRANSFER_CLASS_1"/>
    <property type="match status" value="1"/>
</dbReference>
<dbReference type="PANTHER" id="PTHR47447:SF22">
    <property type="entry name" value="TETRATRICOPEPTIDE-LIKE HELICAL DOMAIN SUPERFAMILY"/>
    <property type="match status" value="1"/>
</dbReference>
<dbReference type="Pfam" id="PF00155">
    <property type="entry name" value="Aminotran_1_2"/>
    <property type="match status" value="1"/>
</dbReference>
<dbReference type="Pfam" id="PF13041">
    <property type="entry name" value="PPR_2"/>
    <property type="match status" value="3"/>
</dbReference>
<dbReference type="Gene3D" id="3.40.640.10">
    <property type="entry name" value="Type I PLP-dependent aspartate aminotransferase-like (Major domain)"/>
    <property type="match status" value="1"/>
</dbReference>
<evidence type="ECO:0000259" key="6">
    <source>
        <dbReference type="Pfam" id="PF00155"/>
    </source>
</evidence>
<evidence type="ECO:0000313" key="8">
    <source>
        <dbReference type="Proteomes" id="UP001152561"/>
    </source>
</evidence>
<dbReference type="InterPro" id="IPR011990">
    <property type="entry name" value="TPR-like_helical_dom_sf"/>
</dbReference>
<comment type="caution">
    <text evidence="7">The sequence shown here is derived from an EMBL/GenBank/DDBJ whole genome shotgun (WGS) entry which is preliminary data.</text>
</comment>
<dbReference type="Proteomes" id="UP001152561">
    <property type="component" value="Unassembled WGS sequence"/>
</dbReference>
<dbReference type="InterPro" id="IPR004839">
    <property type="entry name" value="Aminotransferase_I/II_large"/>
</dbReference>
<dbReference type="SUPFAM" id="SSF53383">
    <property type="entry name" value="PLP-dependent transferases"/>
    <property type="match status" value="1"/>
</dbReference>
<dbReference type="InterPro" id="IPR015421">
    <property type="entry name" value="PyrdxlP-dep_Trfase_major"/>
</dbReference>
<dbReference type="OrthoDB" id="7042322at2759"/>
<keyword evidence="4" id="KW-0663">Pyridoxal phosphate</keyword>
<dbReference type="NCBIfam" id="TIGR00756">
    <property type="entry name" value="PPR"/>
    <property type="match status" value="2"/>
</dbReference>
<evidence type="ECO:0000256" key="1">
    <source>
        <dbReference type="ARBA" id="ARBA00007441"/>
    </source>
</evidence>